<protein>
    <submittedName>
        <fullName evidence="1">Uncharacterized protein</fullName>
    </submittedName>
</protein>
<keyword evidence="2" id="KW-1185">Reference proteome</keyword>
<reference evidence="1 2" key="1">
    <citation type="journal article" date="2024" name="G3 (Bethesda)">
        <title>Genome assembly of Hibiscus sabdariffa L. provides insights into metabolisms of medicinal natural products.</title>
        <authorList>
            <person name="Kim T."/>
        </authorList>
    </citation>
    <scope>NUCLEOTIDE SEQUENCE [LARGE SCALE GENOMIC DNA]</scope>
    <source>
        <strain evidence="1">TK-2024</strain>
        <tissue evidence="1">Old leaves</tissue>
    </source>
</reference>
<proteinExistence type="predicted"/>
<organism evidence="1 2">
    <name type="scientific">Hibiscus sabdariffa</name>
    <name type="common">roselle</name>
    <dbReference type="NCBI Taxonomy" id="183260"/>
    <lineage>
        <taxon>Eukaryota</taxon>
        <taxon>Viridiplantae</taxon>
        <taxon>Streptophyta</taxon>
        <taxon>Embryophyta</taxon>
        <taxon>Tracheophyta</taxon>
        <taxon>Spermatophyta</taxon>
        <taxon>Magnoliopsida</taxon>
        <taxon>eudicotyledons</taxon>
        <taxon>Gunneridae</taxon>
        <taxon>Pentapetalae</taxon>
        <taxon>rosids</taxon>
        <taxon>malvids</taxon>
        <taxon>Malvales</taxon>
        <taxon>Malvaceae</taxon>
        <taxon>Malvoideae</taxon>
        <taxon>Hibiscus</taxon>
    </lineage>
</organism>
<evidence type="ECO:0000313" key="2">
    <source>
        <dbReference type="Proteomes" id="UP001396334"/>
    </source>
</evidence>
<dbReference type="EMBL" id="JBBPBN010000005">
    <property type="protein sequence ID" value="KAK9038767.1"/>
    <property type="molecule type" value="Genomic_DNA"/>
</dbReference>
<sequence>MWVKCKKQRIVDLVLEGMANARTVPRRSRPEVFIVFGWRLARLHLTQLATKVETRTVISLVLVQNQMPSCNALNFQEGNKRKENNNGEKIVLGHM</sequence>
<evidence type="ECO:0000313" key="1">
    <source>
        <dbReference type="EMBL" id="KAK9038767.1"/>
    </source>
</evidence>
<comment type="caution">
    <text evidence="1">The sequence shown here is derived from an EMBL/GenBank/DDBJ whole genome shotgun (WGS) entry which is preliminary data.</text>
</comment>
<gene>
    <name evidence="1" type="ORF">V6N11_023622</name>
</gene>
<accession>A0ABR2TNJ1</accession>
<name>A0ABR2TNJ1_9ROSI</name>
<dbReference type="Proteomes" id="UP001396334">
    <property type="component" value="Unassembled WGS sequence"/>
</dbReference>